<feature type="transmembrane region" description="Helical" evidence="8">
    <location>
        <begin position="39"/>
        <end position="61"/>
    </location>
</feature>
<comment type="caution">
    <text evidence="9">The sequence shown here is derived from an EMBL/GenBank/DDBJ whole genome shotgun (WGS) entry which is preliminary data.</text>
</comment>
<keyword evidence="6 8" id="KW-0472">Membrane</keyword>
<evidence type="ECO:0000313" key="9">
    <source>
        <dbReference type="EMBL" id="MBO1307436.1"/>
    </source>
</evidence>
<dbReference type="PANTHER" id="PTHR43823:SF3">
    <property type="entry name" value="MULTIDRUG EXPORT PROTEIN MEPA"/>
    <property type="match status" value="1"/>
</dbReference>
<feature type="region of interest" description="Disordered" evidence="7">
    <location>
        <begin position="1"/>
        <end position="23"/>
    </location>
</feature>
<comment type="subcellular location">
    <subcellularLocation>
        <location evidence="1">Cell membrane</location>
        <topology evidence="1">Multi-pass membrane protein</topology>
    </subcellularLocation>
</comment>
<feature type="transmembrane region" description="Helical" evidence="8">
    <location>
        <begin position="336"/>
        <end position="358"/>
    </location>
</feature>
<evidence type="ECO:0000256" key="5">
    <source>
        <dbReference type="ARBA" id="ARBA00022989"/>
    </source>
</evidence>
<dbReference type="EMBL" id="JAFREM010000024">
    <property type="protein sequence ID" value="MBO1307436.1"/>
    <property type="molecule type" value="Genomic_DNA"/>
</dbReference>
<feature type="transmembrane region" description="Helical" evidence="8">
    <location>
        <begin position="216"/>
        <end position="235"/>
    </location>
</feature>
<feature type="transmembrane region" description="Helical" evidence="8">
    <location>
        <begin position="155"/>
        <end position="176"/>
    </location>
</feature>
<sequence>MHVKKGKEVKHVDATEEKMENQEDRELGTKKILPLFAKYSILTLIGMLAQAIMVILEGLVIGRGLGEAGLASVGIIMPLEYLMLALGGFFAIGISTICAMRLGDGDEEGARRAYGQGLWFSLISSVVIAVIIFLFAGSVATLLGATPELHSDIVLFIRLFMFGYPFCIVGHVVVYIARVDEKPSIATWAMTISAICAIIWLYVSVFILKLGIAGAALYYASSIGIWGLFLVYFVVSPKTIFKFHLSDLKFEPKLLMDISKIGFPFMLVQASSTIFTIVLNNFLGSYGGELDIAAFAVINSYIIYILMLITQAATGGQQPIASYNYGAKKLKRVIELIKVSFAANVIGIYLLAAVAFLFSEQLVSFFVGSGSELIPLAGKYTKVVVSFAALGLSANLMSAYFQAVERIPESTILGICRYIVFGVPAIFIMANMLGVTGVWYSQPVSDILTFVLTLFLTYREIKRLKKMDSELI</sequence>
<dbReference type="PANTHER" id="PTHR43823">
    <property type="entry name" value="SPORULATION PROTEIN YKVU"/>
    <property type="match status" value="1"/>
</dbReference>
<dbReference type="InterPro" id="IPR002528">
    <property type="entry name" value="MATE_fam"/>
</dbReference>
<keyword evidence="4 8" id="KW-0812">Transmembrane</keyword>
<feature type="transmembrane region" description="Helical" evidence="8">
    <location>
        <begin position="188"/>
        <end position="210"/>
    </location>
</feature>
<evidence type="ECO:0000256" key="6">
    <source>
        <dbReference type="ARBA" id="ARBA00023136"/>
    </source>
</evidence>
<feature type="compositionally biased region" description="Basic and acidic residues" evidence="7">
    <location>
        <begin position="9"/>
        <end position="23"/>
    </location>
</feature>
<keyword evidence="2" id="KW-0813">Transport</keyword>
<organism evidence="9 10">
    <name type="scientific">Candidatus Enterococcus moelleringii</name>
    <dbReference type="NCBI Taxonomy" id="2815325"/>
    <lineage>
        <taxon>Bacteria</taxon>
        <taxon>Bacillati</taxon>
        <taxon>Bacillota</taxon>
        <taxon>Bacilli</taxon>
        <taxon>Lactobacillales</taxon>
        <taxon>Enterococcaceae</taxon>
        <taxon>Enterococcus</taxon>
    </lineage>
</organism>
<name>A0ABS3LCS2_9ENTE</name>
<evidence type="ECO:0000256" key="1">
    <source>
        <dbReference type="ARBA" id="ARBA00004651"/>
    </source>
</evidence>
<keyword evidence="3" id="KW-1003">Cell membrane</keyword>
<feature type="transmembrane region" description="Helical" evidence="8">
    <location>
        <begin position="81"/>
        <end position="99"/>
    </location>
</feature>
<evidence type="ECO:0000256" key="4">
    <source>
        <dbReference type="ARBA" id="ARBA00022692"/>
    </source>
</evidence>
<feature type="transmembrane region" description="Helical" evidence="8">
    <location>
        <begin position="261"/>
        <end position="280"/>
    </location>
</feature>
<protein>
    <submittedName>
        <fullName evidence="9">Oligosaccharide flippase family protein</fullName>
    </submittedName>
</protein>
<feature type="transmembrane region" description="Helical" evidence="8">
    <location>
        <begin position="383"/>
        <end position="403"/>
    </location>
</feature>
<feature type="transmembrane region" description="Helical" evidence="8">
    <location>
        <begin position="292"/>
        <end position="315"/>
    </location>
</feature>
<evidence type="ECO:0000256" key="8">
    <source>
        <dbReference type="SAM" id="Phobius"/>
    </source>
</evidence>
<dbReference type="InterPro" id="IPR051327">
    <property type="entry name" value="MATE_MepA_subfamily"/>
</dbReference>
<gene>
    <name evidence="9" type="ORF">JZO70_14765</name>
</gene>
<dbReference type="Pfam" id="PF01554">
    <property type="entry name" value="MatE"/>
    <property type="match status" value="2"/>
</dbReference>
<proteinExistence type="predicted"/>
<feature type="transmembrane region" description="Helical" evidence="8">
    <location>
        <begin position="415"/>
        <end position="433"/>
    </location>
</feature>
<dbReference type="InterPro" id="IPR048279">
    <property type="entry name" value="MdtK-like"/>
</dbReference>
<reference evidence="9 10" key="1">
    <citation type="submission" date="2021-03" db="EMBL/GenBank/DDBJ databases">
        <title>Enterococcal diversity collection.</title>
        <authorList>
            <person name="Gilmore M.S."/>
            <person name="Schwartzman J."/>
            <person name="Van Tyne D."/>
            <person name="Martin M."/>
            <person name="Earl A.M."/>
            <person name="Manson A.L."/>
            <person name="Straub T."/>
            <person name="Salamzade R."/>
            <person name="Saavedra J."/>
            <person name="Lebreton F."/>
            <person name="Prichula J."/>
            <person name="Schaufler K."/>
            <person name="Gaca A."/>
            <person name="Sgardioli B."/>
            <person name="Wagenaar J."/>
            <person name="Strong T."/>
        </authorList>
    </citation>
    <scope>NUCLEOTIDE SEQUENCE [LARGE SCALE GENOMIC DNA]</scope>
    <source>
        <strain evidence="9 10">669A</strain>
    </source>
</reference>
<dbReference type="RefSeq" id="WP_207674436.1">
    <property type="nucleotide sequence ID" value="NZ_JAFREM010000024.1"/>
</dbReference>
<keyword evidence="10" id="KW-1185">Reference proteome</keyword>
<feature type="transmembrane region" description="Helical" evidence="8">
    <location>
        <begin position="439"/>
        <end position="458"/>
    </location>
</feature>
<feature type="transmembrane region" description="Helical" evidence="8">
    <location>
        <begin position="119"/>
        <end position="143"/>
    </location>
</feature>
<keyword evidence="5 8" id="KW-1133">Transmembrane helix</keyword>
<dbReference type="PIRSF" id="PIRSF006603">
    <property type="entry name" value="DinF"/>
    <property type="match status" value="1"/>
</dbReference>
<dbReference type="Proteomes" id="UP000664601">
    <property type="component" value="Unassembled WGS sequence"/>
</dbReference>
<evidence type="ECO:0000256" key="3">
    <source>
        <dbReference type="ARBA" id="ARBA00022475"/>
    </source>
</evidence>
<evidence type="ECO:0000256" key="7">
    <source>
        <dbReference type="SAM" id="MobiDB-lite"/>
    </source>
</evidence>
<evidence type="ECO:0000313" key="10">
    <source>
        <dbReference type="Proteomes" id="UP000664601"/>
    </source>
</evidence>
<evidence type="ECO:0000256" key="2">
    <source>
        <dbReference type="ARBA" id="ARBA00022448"/>
    </source>
</evidence>
<accession>A0ABS3LCS2</accession>